<dbReference type="Gene3D" id="3.30.530.20">
    <property type="match status" value="1"/>
</dbReference>
<organism evidence="1 2">
    <name type="scientific">Nocardioides deserti</name>
    <dbReference type="NCBI Taxonomy" id="1588644"/>
    <lineage>
        <taxon>Bacteria</taxon>
        <taxon>Bacillati</taxon>
        <taxon>Actinomycetota</taxon>
        <taxon>Actinomycetes</taxon>
        <taxon>Propionibacteriales</taxon>
        <taxon>Nocardioidaceae</taxon>
        <taxon>Nocardioides</taxon>
    </lineage>
</organism>
<dbReference type="Proteomes" id="UP000604001">
    <property type="component" value="Unassembled WGS sequence"/>
</dbReference>
<sequence length="161" mass="17613">MARFTSGTKAQAVVLAPRQAIWDVLTDPALVAELTPLLKRIEADGEHWTWHMTGIDVLGVKVAPTFTERMSYRELERIDFAHDPPAGVDERAGVEGWYVLTEVPESEGGGTHLATSLDITLELPLPKLSSPAVTPAMRGVMGQMGERFSRNLLAHLGVSQR</sequence>
<gene>
    <name evidence="1" type="ORF">H7344_04080</name>
</gene>
<evidence type="ECO:0000313" key="2">
    <source>
        <dbReference type="Proteomes" id="UP000604001"/>
    </source>
</evidence>
<comment type="caution">
    <text evidence="1">The sequence shown here is derived from an EMBL/GenBank/DDBJ whole genome shotgun (WGS) entry which is preliminary data.</text>
</comment>
<keyword evidence="2" id="KW-1185">Reference proteome</keyword>
<reference evidence="1 2" key="1">
    <citation type="submission" date="2020-08" db="EMBL/GenBank/DDBJ databases">
        <title>novel species in genus Nocardioides.</title>
        <authorList>
            <person name="Zhang G."/>
        </authorList>
    </citation>
    <scope>NUCLEOTIDE SEQUENCE [LARGE SCALE GENOMIC DNA]</scope>
    <source>
        <strain evidence="1 2">SC8A-24</strain>
    </source>
</reference>
<name>A0ABR6U677_9ACTN</name>
<evidence type="ECO:0000313" key="1">
    <source>
        <dbReference type="EMBL" id="MBC2959469.1"/>
    </source>
</evidence>
<protein>
    <recommendedName>
        <fullName evidence="3">SRPBCC family protein</fullName>
    </recommendedName>
</protein>
<dbReference type="InterPro" id="IPR023393">
    <property type="entry name" value="START-like_dom_sf"/>
</dbReference>
<dbReference type="RefSeq" id="WP_186344750.1">
    <property type="nucleotide sequence ID" value="NZ_BMMR01000002.1"/>
</dbReference>
<dbReference type="EMBL" id="JACMYC010000002">
    <property type="protein sequence ID" value="MBC2959469.1"/>
    <property type="molecule type" value="Genomic_DNA"/>
</dbReference>
<evidence type="ECO:0008006" key="3">
    <source>
        <dbReference type="Google" id="ProtNLM"/>
    </source>
</evidence>
<accession>A0ABR6U677</accession>
<dbReference type="SUPFAM" id="SSF55961">
    <property type="entry name" value="Bet v1-like"/>
    <property type="match status" value="1"/>
</dbReference>
<proteinExistence type="predicted"/>